<dbReference type="EMBL" id="BMSV01000003">
    <property type="protein sequence ID" value="GGQ00197.1"/>
    <property type="molecule type" value="Genomic_DNA"/>
</dbReference>
<reference evidence="2" key="2">
    <citation type="submission" date="2020-09" db="EMBL/GenBank/DDBJ databases">
        <authorList>
            <person name="Sun Q."/>
            <person name="Ohkuma M."/>
        </authorList>
    </citation>
    <scope>NUCLEOTIDE SEQUENCE</scope>
    <source>
        <strain evidence="2">JCM 4335</strain>
    </source>
</reference>
<reference evidence="2" key="1">
    <citation type="journal article" date="2014" name="Int. J. Syst. Evol. Microbiol.">
        <title>Complete genome sequence of Corynebacterium casei LMG S-19264T (=DSM 44701T), isolated from a smear-ripened cheese.</title>
        <authorList>
            <consortium name="US DOE Joint Genome Institute (JGI-PGF)"/>
            <person name="Walter F."/>
            <person name="Albersmeier A."/>
            <person name="Kalinowski J."/>
            <person name="Ruckert C."/>
        </authorList>
    </citation>
    <scope>NUCLEOTIDE SEQUENCE</scope>
    <source>
        <strain evidence="2">JCM 4335</strain>
    </source>
</reference>
<feature type="region of interest" description="Disordered" evidence="1">
    <location>
        <begin position="1"/>
        <end position="47"/>
    </location>
</feature>
<dbReference type="AlphaFoldDB" id="A0A918AYS0"/>
<evidence type="ECO:0000313" key="2">
    <source>
        <dbReference type="EMBL" id="GGQ00197.1"/>
    </source>
</evidence>
<evidence type="ECO:0000256" key="1">
    <source>
        <dbReference type="SAM" id="MobiDB-lite"/>
    </source>
</evidence>
<evidence type="ECO:0000313" key="3">
    <source>
        <dbReference type="Proteomes" id="UP000654123"/>
    </source>
</evidence>
<protein>
    <submittedName>
        <fullName evidence="2">Uncharacterized protein</fullName>
    </submittedName>
</protein>
<feature type="region of interest" description="Disordered" evidence="1">
    <location>
        <begin position="59"/>
        <end position="78"/>
    </location>
</feature>
<proteinExistence type="predicted"/>
<dbReference type="Proteomes" id="UP000654123">
    <property type="component" value="Unassembled WGS sequence"/>
</dbReference>
<comment type="caution">
    <text evidence="2">The sequence shown here is derived from an EMBL/GenBank/DDBJ whole genome shotgun (WGS) entry which is preliminary data.</text>
</comment>
<keyword evidence="3" id="KW-1185">Reference proteome</keyword>
<sequence length="95" mass="10053">MEELTGTDGRVDRVGPVASGPAAVRGDHGCGRPRDTPHGYGGPVRRSARAEFPEAELEAMSVPLDPSAGRPEAEQDARRRLARLRAAVVARGLGR</sequence>
<organism evidence="2 3">
    <name type="scientific">Streptomyces roseolilacinus</name>
    <dbReference type="NCBI Taxonomy" id="66904"/>
    <lineage>
        <taxon>Bacteria</taxon>
        <taxon>Bacillati</taxon>
        <taxon>Actinomycetota</taxon>
        <taxon>Actinomycetes</taxon>
        <taxon>Kitasatosporales</taxon>
        <taxon>Streptomycetaceae</taxon>
        <taxon>Streptomyces</taxon>
    </lineage>
</organism>
<name>A0A918AYS0_9ACTN</name>
<feature type="compositionally biased region" description="Basic and acidic residues" evidence="1">
    <location>
        <begin position="25"/>
        <end position="37"/>
    </location>
</feature>
<gene>
    <name evidence="2" type="ORF">GCM10010249_18030</name>
</gene>
<accession>A0A918AYS0</accession>